<proteinExistence type="predicted"/>
<dbReference type="EMBL" id="GBRH01187333">
    <property type="protein sequence ID" value="JAE10563.1"/>
    <property type="molecule type" value="Transcribed_RNA"/>
</dbReference>
<organism evidence="1">
    <name type="scientific">Arundo donax</name>
    <name type="common">Giant reed</name>
    <name type="synonym">Donax arundinaceus</name>
    <dbReference type="NCBI Taxonomy" id="35708"/>
    <lineage>
        <taxon>Eukaryota</taxon>
        <taxon>Viridiplantae</taxon>
        <taxon>Streptophyta</taxon>
        <taxon>Embryophyta</taxon>
        <taxon>Tracheophyta</taxon>
        <taxon>Spermatophyta</taxon>
        <taxon>Magnoliopsida</taxon>
        <taxon>Liliopsida</taxon>
        <taxon>Poales</taxon>
        <taxon>Poaceae</taxon>
        <taxon>PACMAD clade</taxon>
        <taxon>Arundinoideae</taxon>
        <taxon>Arundineae</taxon>
        <taxon>Arundo</taxon>
    </lineage>
</organism>
<dbReference type="AlphaFoldDB" id="A0A0A9FQJ0"/>
<evidence type="ECO:0000313" key="1">
    <source>
        <dbReference type="EMBL" id="JAE10563.1"/>
    </source>
</evidence>
<reference evidence="1" key="2">
    <citation type="journal article" date="2015" name="Data Brief">
        <title>Shoot transcriptome of the giant reed, Arundo donax.</title>
        <authorList>
            <person name="Barrero R.A."/>
            <person name="Guerrero F.D."/>
            <person name="Moolhuijzen P."/>
            <person name="Goolsby J.A."/>
            <person name="Tidwell J."/>
            <person name="Bellgard S.E."/>
            <person name="Bellgard M.I."/>
        </authorList>
    </citation>
    <scope>NUCLEOTIDE SEQUENCE</scope>
    <source>
        <tissue evidence="1">Shoot tissue taken approximately 20 cm above the soil surface</tissue>
    </source>
</reference>
<sequence>MSLTHRYHIRDFKFFQWHRRNRPSPNNEASKTKS</sequence>
<name>A0A0A9FQJ0_ARUDO</name>
<accession>A0A0A9FQJ0</accession>
<protein>
    <submittedName>
        <fullName evidence="1">Uncharacterized protein</fullName>
    </submittedName>
</protein>
<reference evidence="1" key="1">
    <citation type="submission" date="2014-09" db="EMBL/GenBank/DDBJ databases">
        <authorList>
            <person name="Magalhaes I.L.F."/>
            <person name="Oliveira U."/>
            <person name="Santos F.R."/>
            <person name="Vidigal T.H.D.A."/>
            <person name="Brescovit A.D."/>
            <person name="Santos A.J."/>
        </authorList>
    </citation>
    <scope>NUCLEOTIDE SEQUENCE</scope>
    <source>
        <tissue evidence="1">Shoot tissue taken approximately 20 cm above the soil surface</tissue>
    </source>
</reference>